<dbReference type="InterPro" id="IPR006140">
    <property type="entry name" value="D-isomer_DH_NAD-bd"/>
</dbReference>
<protein>
    <submittedName>
        <fullName evidence="7">2-hydroxyacid dehydrogenase</fullName>
    </submittedName>
</protein>
<dbReference type="RefSeq" id="WP_066408950.1">
    <property type="nucleotide sequence ID" value="NZ_CP011390.1"/>
</dbReference>
<dbReference type="PANTHER" id="PTHR43026:SF1">
    <property type="entry name" value="2-HYDROXYACID DEHYDROGENASE HOMOLOG 1-RELATED"/>
    <property type="match status" value="1"/>
</dbReference>
<keyword evidence="2 4" id="KW-0560">Oxidoreductase</keyword>
<dbReference type="STRING" id="1492898.SY85_24505"/>
<dbReference type="CDD" id="cd12183">
    <property type="entry name" value="LDH_like_2"/>
    <property type="match status" value="1"/>
</dbReference>
<evidence type="ECO:0000256" key="3">
    <source>
        <dbReference type="ARBA" id="ARBA00023027"/>
    </source>
</evidence>
<comment type="similarity">
    <text evidence="1 4">Belongs to the D-isomer specific 2-hydroxyacid dehydrogenase family.</text>
</comment>
<dbReference type="GO" id="GO:0008720">
    <property type="term" value="F:D-lactate dehydrogenase (NAD+) activity"/>
    <property type="evidence" value="ECO:0007669"/>
    <property type="project" value="TreeGrafter"/>
</dbReference>
<evidence type="ECO:0000313" key="7">
    <source>
        <dbReference type="EMBL" id="ANE53162.1"/>
    </source>
</evidence>
<dbReference type="KEGG" id="fla:SY85_24505"/>
<evidence type="ECO:0000256" key="1">
    <source>
        <dbReference type="ARBA" id="ARBA00005854"/>
    </source>
</evidence>
<dbReference type="PATRIC" id="fig|1492898.3.peg.5323"/>
<dbReference type="EMBL" id="CP011390">
    <property type="protein sequence ID" value="ANE53162.1"/>
    <property type="molecule type" value="Genomic_DNA"/>
</dbReference>
<evidence type="ECO:0000256" key="4">
    <source>
        <dbReference type="RuleBase" id="RU003719"/>
    </source>
</evidence>
<dbReference type="Gene3D" id="3.40.50.720">
    <property type="entry name" value="NAD(P)-binding Rossmann-like Domain"/>
    <property type="match status" value="2"/>
</dbReference>
<evidence type="ECO:0000256" key="2">
    <source>
        <dbReference type="ARBA" id="ARBA00023002"/>
    </source>
</evidence>
<sequence length="331" mass="36326">MKVAVFSTHLFEKTILQQASNGKHELVLIPAPLSVASVMLAQGCEAVSIFVNDDASEAVLQKLNELGIRYIVLRSAGYNNVDIATADKLGIKVARVPEYSPYAVAEHTVALMLALNRKLIKAHNRVHDSNFTLDGLTGFDMHGKTAGIIGLGKIGRVVAKILTGFGCHLLATDPYPNPNLEKELNLSFVDIDTLCLRSDIITLHTPLTEETKYIINKKRIDQMKKGVMLINTSRGALINTRDVIEGLKSCKIGYLGLDVYEEEKGLFFEDHSTEILQDDVIARLMTFPNVLITSHQAFLTDTALQNIADTTIDNLSVFAAGKSSPNEVKIH</sequence>
<dbReference type="PROSITE" id="PS00670">
    <property type="entry name" value="D_2_HYDROXYACID_DH_2"/>
    <property type="match status" value="1"/>
</dbReference>
<evidence type="ECO:0000259" key="6">
    <source>
        <dbReference type="Pfam" id="PF02826"/>
    </source>
</evidence>
<evidence type="ECO:0000313" key="8">
    <source>
        <dbReference type="Proteomes" id="UP000077177"/>
    </source>
</evidence>
<dbReference type="InterPro" id="IPR029753">
    <property type="entry name" value="D-isomer_DH_CS"/>
</dbReference>
<dbReference type="InterPro" id="IPR036291">
    <property type="entry name" value="NAD(P)-bd_dom_sf"/>
</dbReference>
<proteinExistence type="inferred from homology"/>
<dbReference type="SUPFAM" id="SSF51735">
    <property type="entry name" value="NAD(P)-binding Rossmann-fold domains"/>
    <property type="match status" value="1"/>
</dbReference>
<reference evidence="7 8" key="2">
    <citation type="journal article" date="2016" name="Int. J. Syst. Evol. Microbiol.">
        <title>Flavisolibacter tropicus sp. nov., isolated from tropical soil.</title>
        <authorList>
            <person name="Lee J.J."/>
            <person name="Kang M.S."/>
            <person name="Kim G.S."/>
            <person name="Lee C.S."/>
            <person name="Lim S."/>
            <person name="Lee J."/>
            <person name="Roh S.H."/>
            <person name="Kang H."/>
            <person name="Ha J.M."/>
            <person name="Bae S."/>
            <person name="Jung H.Y."/>
            <person name="Kim M.K."/>
        </authorList>
    </citation>
    <scope>NUCLEOTIDE SEQUENCE [LARGE SCALE GENOMIC DNA]</scope>
    <source>
        <strain evidence="7 8">LCS9</strain>
    </source>
</reference>
<reference evidence="8" key="1">
    <citation type="submission" date="2015-01" db="EMBL/GenBank/DDBJ databases">
        <title>Flavisolibacter sp./LCS9/ whole genome sequencing.</title>
        <authorList>
            <person name="Kim M.K."/>
            <person name="Srinivasan S."/>
            <person name="Lee J.-J."/>
        </authorList>
    </citation>
    <scope>NUCLEOTIDE SEQUENCE [LARGE SCALE GENOMIC DNA]</scope>
    <source>
        <strain evidence="8">LCS9</strain>
    </source>
</reference>
<organism evidence="7 8">
    <name type="scientific">Flavisolibacter tropicus</name>
    <dbReference type="NCBI Taxonomy" id="1492898"/>
    <lineage>
        <taxon>Bacteria</taxon>
        <taxon>Pseudomonadati</taxon>
        <taxon>Bacteroidota</taxon>
        <taxon>Chitinophagia</taxon>
        <taxon>Chitinophagales</taxon>
        <taxon>Chitinophagaceae</taxon>
        <taxon>Flavisolibacter</taxon>
    </lineage>
</organism>
<dbReference type="Proteomes" id="UP000077177">
    <property type="component" value="Chromosome"/>
</dbReference>
<name>A0A172U1S1_9BACT</name>
<dbReference type="GO" id="GO:0051287">
    <property type="term" value="F:NAD binding"/>
    <property type="evidence" value="ECO:0007669"/>
    <property type="project" value="InterPro"/>
</dbReference>
<feature type="domain" description="D-isomer specific 2-hydroxyacid dehydrogenase NAD-binding" evidence="6">
    <location>
        <begin position="109"/>
        <end position="297"/>
    </location>
</feature>
<dbReference type="OrthoDB" id="1522997at2"/>
<dbReference type="InterPro" id="IPR006139">
    <property type="entry name" value="D-isomer_2_OHA_DH_cat_dom"/>
</dbReference>
<dbReference type="AlphaFoldDB" id="A0A172U1S1"/>
<keyword evidence="8" id="KW-1185">Reference proteome</keyword>
<accession>A0A172U1S1</accession>
<keyword evidence="3" id="KW-0520">NAD</keyword>
<feature type="domain" description="D-isomer specific 2-hydroxyacid dehydrogenase catalytic" evidence="5">
    <location>
        <begin position="13"/>
        <end position="329"/>
    </location>
</feature>
<gene>
    <name evidence="7" type="ORF">SY85_24505</name>
</gene>
<dbReference type="Pfam" id="PF02826">
    <property type="entry name" value="2-Hacid_dh_C"/>
    <property type="match status" value="1"/>
</dbReference>
<evidence type="ECO:0000259" key="5">
    <source>
        <dbReference type="Pfam" id="PF00389"/>
    </source>
</evidence>
<dbReference type="InterPro" id="IPR058205">
    <property type="entry name" value="D-LDH-like"/>
</dbReference>
<dbReference type="InterPro" id="IPR029752">
    <property type="entry name" value="D-isomer_DH_CS1"/>
</dbReference>
<dbReference type="PROSITE" id="PS00065">
    <property type="entry name" value="D_2_HYDROXYACID_DH_1"/>
    <property type="match status" value="1"/>
</dbReference>
<dbReference type="PROSITE" id="PS00671">
    <property type="entry name" value="D_2_HYDROXYACID_DH_3"/>
    <property type="match status" value="1"/>
</dbReference>
<dbReference type="PANTHER" id="PTHR43026">
    <property type="entry name" value="2-HYDROXYACID DEHYDROGENASE HOMOLOG 1-RELATED"/>
    <property type="match status" value="1"/>
</dbReference>
<dbReference type="SUPFAM" id="SSF52283">
    <property type="entry name" value="Formate/glycerate dehydrogenase catalytic domain-like"/>
    <property type="match status" value="1"/>
</dbReference>
<dbReference type="Pfam" id="PF00389">
    <property type="entry name" value="2-Hacid_dh"/>
    <property type="match status" value="1"/>
</dbReference>